<dbReference type="SUPFAM" id="SSF50965">
    <property type="entry name" value="Galactose oxidase, central domain"/>
    <property type="match status" value="1"/>
</dbReference>
<accession>A0AAW1PB83</accession>
<sequence length="641" mass="69823">MHVSQGGELEPSLASSGIPYHIGFRDAPSPRDYDIILVNTIAEGPYRWLRQRVEEHGVSLLHKVVWWVHELNYSWDSLALRLLQASAVALFDSNASLERWTGLLQQDVFVSPKDTGHFHRISPWIPEQATPPHHCAAGTAAASRRRRRVLGEEGDLEDLQLSKGDYVLLHVGTVQPDKGVLELVEAVKLLIDSTVNLQGIGRVVLLVVGPAPAFYLDALTQRIGELGIKTNIHLLGMRQSVTKEVGRRLAAQACQRYHAVYSKRASLSALDTVLAALLATAAEQAASSPHNELAEGALNQDWQWQQLPDIPGVHYEGTIQQVGSRLYCIGGYTAMGAMQQTLHVWDLEDGSWDARAPESLPADLPLTHSGVAAYQNNIYIVGGQHKAHCSPTGPTSYMLDTTTGSWRALPDLPEARYAGTAQVVDRRLHFVGGTASDRQTPKADHWSLQLNEQGIPMGIWEPEPARPLAAGHAASGVLVDGKLGPAWFVFAGALSDYHAQDAAHGVYECVNDPEPAARQVHAYSGGEWHRRRDMPVGVTHNEACALVVSNGTCMLLLGGQSGMQWLQRNIWLYNATGDTWQVVGQLPYGREKGASCAVLDEAVYISNGQQGDKKGLQPSAGKIVKSTWRGVLPHALQGMAT</sequence>
<dbReference type="AlphaFoldDB" id="A0AAW1PB83"/>
<dbReference type="InterPro" id="IPR006652">
    <property type="entry name" value="Kelch_1"/>
</dbReference>
<reference evidence="1 2" key="1">
    <citation type="journal article" date="2024" name="Nat. Commun.">
        <title>Phylogenomics reveals the evolutionary origins of lichenization in chlorophyte algae.</title>
        <authorList>
            <person name="Puginier C."/>
            <person name="Libourel C."/>
            <person name="Otte J."/>
            <person name="Skaloud P."/>
            <person name="Haon M."/>
            <person name="Grisel S."/>
            <person name="Petersen M."/>
            <person name="Berrin J.G."/>
            <person name="Delaux P.M."/>
            <person name="Dal Grande F."/>
            <person name="Keller J."/>
        </authorList>
    </citation>
    <scope>NUCLEOTIDE SEQUENCE [LARGE SCALE GENOMIC DNA]</scope>
    <source>
        <strain evidence="1 2">SAG 2043</strain>
    </source>
</reference>
<dbReference type="Proteomes" id="UP001489004">
    <property type="component" value="Unassembled WGS sequence"/>
</dbReference>
<evidence type="ECO:0000313" key="2">
    <source>
        <dbReference type="Proteomes" id="UP001489004"/>
    </source>
</evidence>
<dbReference type="InterPro" id="IPR011043">
    <property type="entry name" value="Gal_Oxase/kelch_b-propeller"/>
</dbReference>
<dbReference type="SMART" id="SM00612">
    <property type="entry name" value="Kelch"/>
    <property type="match status" value="2"/>
</dbReference>
<dbReference type="Pfam" id="PF24681">
    <property type="entry name" value="Kelch_KLHDC2_KLHL20_DRC7"/>
    <property type="match status" value="1"/>
</dbReference>
<dbReference type="InterPro" id="IPR015915">
    <property type="entry name" value="Kelch-typ_b-propeller"/>
</dbReference>
<proteinExistence type="predicted"/>
<dbReference type="SUPFAM" id="SSF53756">
    <property type="entry name" value="UDP-Glycosyltransferase/glycogen phosphorylase"/>
    <property type="match status" value="1"/>
</dbReference>
<name>A0AAW1PB83_9CHLO</name>
<keyword evidence="2" id="KW-1185">Reference proteome</keyword>
<dbReference type="Gene3D" id="3.40.50.2000">
    <property type="entry name" value="Glycogen Phosphorylase B"/>
    <property type="match status" value="1"/>
</dbReference>
<evidence type="ECO:0000313" key="1">
    <source>
        <dbReference type="EMBL" id="KAK9807030.1"/>
    </source>
</evidence>
<dbReference type="Gene3D" id="2.120.10.80">
    <property type="entry name" value="Kelch-type beta propeller"/>
    <property type="match status" value="2"/>
</dbReference>
<dbReference type="PANTHER" id="PTHR46773">
    <property type="match status" value="1"/>
</dbReference>
<protein>
    <submittedName>
        <fullName evidence="1">Uncharacterized protein</fullName>
    </submittedName>
</protein>
<organism evidence="1 2">
    <name type="scientific">[Myrmecia] bisecta</name>
    <dbReference type="NCBI Taxonomy" id="41462"/>
    <lineage>
        <taxon>Eukaryota</taxon>
        <taxon>Viridiplantae</taxon>
        <taxon>Chlorophyta</taxon>
        <taxon>core chlorophytes</taxon>
        <taxon>Trebouxiophyceae</taxon>
        <taxon>Trebouxiales</taxon>
        <taxon>Trebouxiaceae</taxon>
        <taxon>Myrmecia</taxon>
    </lineage>
</organism>
<dbReference type="EMBL" id="JALJOR010000013">
    <property type="protein sequence ID" value="KAK9807030.1"/>
    <property type="molecule type" value="Genomic_DNA"/>
</dbReference>
<dbReference type="PANTHER" id="PTHR46773:SF5">
    <property type="entry name" value="OS04G0487100 PROTEIN"/>
    <property type="match status" value="1"/>
</dbReference>
<gene>
    <name evidence="1" type="ORF">WJX72_011290</name>
</gene>
<comment type="caution">
    <text evidence="1">The sequence shown here is derived from an EMBL/GenBank/DDBJ whole genome shotgun (WGS) entry which is preliminary data.</text>
</comment>
<dbReference type="InterPro" id="IPR053256">
    <property type="entry name" value="Kelch_repeat-containing"/>
</dbReference>